<protein>
    <submittedName>
        <fullName evidence="1">Uncharacterized protein</fullName>
    </submittedName>
</protein>
<gene>
    <name evidence="1" type="ORF">HA237_06295</name>
    <name evidence="2" type="ORF">J4224_03375</name>
</gene>
<reference evidence="1" key="1">
    <citation type="journal article" date="2020" name="bioRxiv">
        <title>A rank-normalized archaeal taxonomy based on genome phylogeny resolves widespread incomplete and uneven classifications.</title>
        <authorList>
            <person name="Rinke C."/>
            <person name="Chuvochina M."/>
            <person name="Mussig A.J."/>
            <person name="Chaumeil P.-A."/>
            <person name="Waite D.W."/>
            <person name="Whitman W.B."/>
            <person name="Parks D.H."/>
            <person name="Hugenholtz P."/>
        </authorList>
    </citation>
    <scope>NUCLEOTIDE SEQUENCE</scope>
    <source>
        <strain evidence="1">UBA10011</strain>
    </source>
</reference>
<reference evidence="2" key="3">
    <citation type="submission" date="2021-05" db="EMBL/GenBank/DDBJ databases">
        <title>Protein family content uncovers lineage relationships and bacterial pathway maintenance mechanisms in DPANN archaea.</title>
        <authorList>
            <person name="Castelle C.J."/>
            <person name="Meheust R."/>
            <person name="Jaffe A.L."/>
            <person name="Seitz K."/>
            <person name="Gong X."/>
            <person name="Baker B.J."/>
            <person name="Banfield J.F."/>
        </authorList>
    </citation>
    <scope>NUCLEOTIDE SEQUENCE</scope>
    <source>
        <strain evidence="2">RIFCSPHIGHO2_01_FULL_GW2011_AR10_43_9</strain>
    </source>
</reference>
<dbReference type="Proteomes" id="UP000683213">
    <property type="component" value="Unassembled WGS sequence"/>
</dbReference>
<dbReference type="AlphaFoldDB" id="A0A7J4IXH4"/>
<dbReference type="Proteomes" id="UP000577419">
    <property type="component" value="Unassembled WGS sequence"/>
</dbReference>
<organism evidence="1 3">
    <name type="scientific">Candidatus Iainarchaeum sp</name>
    <dbReference type="NCBI Taxonomy" id="3101447"/>
    <lineage>
        <taxon>Archaea</taxon>
        <taxon>Candidatus Iainarchaeota</taxon>
        <taxon>Candidatus Iainarchaeia</taxon>
        <taxon>Candidatus Iainarchaeales</taxon>
        <taxon>Candidatus Iainarchaeaceae</taxon>
        <taxon>Candidatus Iainarchaeum</taxon>
    </lineage>
</organism>
<proteinExistence type="predicted"/>
<sequence length="176" mass="19884">MPLTPDQRKAVLAIASISKTSLWKKLEQLDGLVSLIAQEGQPVSSVRDSISKLIGTSNPVLAERISVGPKDRKFDLSAKQKEAVLGLFSRKTFSNELMLKFLDELAKTFAEERGISVKAMRKAIALTIQEEYPVLSRLFQMDPKKWPKQPSVNRRSKDARLKYGRVGKFKRGRRPM</sequence>
<dbReference type="EMBL" id="JAGVWF010000046">
    <property type="protein sequence ID" value="MBS3059438.1"/>
    <property type="molecule type" value="Genomic_DNA"/>
</dbReference>
<evidence type="ECO:0000313" key="1">
    <source>
        <dbReference type="EMBL" id="HIH08945.1"/>
    </source>
</evidence>
<name>A0A7J4IXH4_9ARCH</name>
<evidence type="ECO:0000313" key="3">
    <source>
        <dbReference type="Proteomes" id="UP000577419"/>
    </source>
</evidence>
<reference evidence="2" key="2">
    <citation type="submission" date="2021-03" db="EMBL/GenBank/DDBJ databases">
        <authorList>
            <person name="Jaffe A."/>
        </authorList>
    </citation>
    <scope>NUCLEOTIDE SEQUENCE</scope>
    <source>
        <strain evidence="2">RIFCSPHIGHO2_01_FULL_GW2011_AR10_43_9</strain>
    </source>
</reference>
<comment type="caution">
    <text evidence="1">The sequence shown here is derived from an EMBL/GenBank/DDBJ whole genome shotgun (WGS) entry which is preliminary data.</text>
</comment>
<accession>A0A7J4IXH4</accession>
<dbReference type="EMBL" id="DUFG01000032">
    <property type="protein sequence ID" value="HIH08945.1"/>
    <property type="molecule type" value="Genomic_DNA"/>
</dbReference>
<evidence type="ECO:0000313" key="2">
    <source>
        <dbReference type="EMBL" id="MBS3059438.1"/>
    </source>
</evidence>